<reference evidence="1 2" key="1">
    <citation type="journal article" date="2023" name="Science">
        <title>Complex scaffold remodeling in plant triterpene biosynthesis.</title>
        <authorList>
            <person name="De La Pena R."/>
            <person name="Hodgson H."/>
            <person name="Liu J.C."/>
            <person name="Stephenson M.J."/>
            <person name="Martin A.C."/>
            <person name="Owen C."/>
            <person name="Harkess A."/>
            <person name="Leebens-Mack J."/>
            <person name="Jimenez L.E."/>
            <person name="Osbourn A."/>
            <person name="Sattely E.S."/>
        </authorList>
    </citation>
    <scope>NUCLEOTIDE SEQUENCE [LARGE SCALE GENOMIC DNA]</scope>
    <source>
        <strain evidence="2">cv. JPN11</strain>
        <tissue evidence="1">Leaf</tissue>
    </source>
</reference>
<dbReference type="Proteomes" id="UP001164539">
    <property type="component" value="Chromosome 11"/>
</dbReference>
<sequence>MRTREDSKTHKNPSSGRGGDSESGHNENGTLAETSREAVGRFLRRANSGSSSWSRKPDNSIRLPKSQSKVKERKDVDKRVTWNDVDAQECSRDTIGNTLREVDSRKLQDNVLDSGEEMYDSDWEDGSFPVPCSEENRPESHIKGVTIEFDTTESVTRKPVRRASAEDKELAELVHKVHLLCLLARGRLLDLACDDPLIQASLLSILPTHLSKISEVSKLTAKDLSPLVSWFHENFRVTSSVNTGRSIHSALAYALESREGSPEEIAALSVALFRALNLTTRFVSILNVSSLKPEADKNDLSNQDGIGGIFSSPTLMVARAEEVSTSPSKPLSCNKKENVCETSSRGSLECKSSNSTSNNTPSEKPPMVGELNGKLLDLSSCEACCDISEASPFKESHGLKRKGDTEFQMQLEMALTATAVGTNKSSMSSDMNSSSLSDPPVKRLKTIERGGSSTSDLGISTAVGSKKVGAPLYWAEVYCSGENLTGKWVHVDAVNAIIDGEQKVEAAATACKTSLRYVVAFAGRGAKDVTRRYCMKWYKVASKRVNSAWWDAVLAPLRDLESGATGGMVPTEKNHVGTSGLEALKTSKHVNMPGESGLNVESSAKGSFVASRNSLEDMELETRALTEPLPTNQQAYKNHQLYAIERWLNKYQILYPKGPVLGFCSGHPVYPRTCVQTLNTKERWLREALQVKANELPVKVIKDTSKSKKGQVYEAEDYDEVDCKGNIELYGRWQLEPLSLPHAVNGIVPKNERGQIDVWSEKCLPPGTVHIRLPRIFAVAKRLEIDYAPAMVGFEFRNGRSTPVYDGIVVCAEFKDIMLEAYAEEEQRREAEEKKRREAQATSRWYQLLSSIVTRQRLNNCYGDNSSSQTLNSIQNVTNTKLKIGVDGSPNDPQSLKSQQLDRQDAKSHAHAPSVSQTGEHEHVYLIEDQSLDEENSVLTKRCRCGFSIQVEEL</sequence>
<dbReference type="EMBL" id="CM051404">
    <property type="protein sequence ID" value="KAJ4706872.1"/>
    <property type="molecule type" value="Genomic_DNA"/>
</dbReference>
<accession>A0ACC1X7E0</accession>
<name>A0ACC1X7E0_MELAZ</name>
<evidence type="ECO:0000313" key="2">
    <source>
        <dbReference type="Proteomes" id="UP001164539"/>
    </source>
</evidence>
<gene>
    <name evidence="1" type="ORF">OWV82_020471</name>
</gene>
<protein>
    <submittedName>
        <fullName evidence="1">DNA repair protein Rad4</fullName>
    </submittedName>
</protein>
<proteinExistence type="predicted"/>
<comment type="caution">
    <text evidence="1">The sequence shown here is derived from an EMBL/GenBank/DDBJ whole genome shotgun (WGS) entry which is preliminary data.</text>
</comment>
<keyword evidence="2" id="KW-1185">Reference proteome</keyword>
<organism evidence="1 2">
    <name type="scientific">Melia azedarach</name>
    <name type="common">Chinaberry tree</name>
    <dbReference type="NCBI Taxonomy" id="155640"/>
    <lineage>
        <taxon>Eukaryota</taxon>
        <taxon>Viridiplantae</taxon>
        <taxon>Streptophyta</taxon>
        <taxon>Embryophyta</taxon>
        <taxon>Tracheophyta</taxon>
        <taxon>Spermatophyta</taxon>
        <taxon>Magnoliopsida</taxon>
        <taxon>eudicotyledons</taxon>
        <taxon>Gunneridae</taxon>
        <taxon>Pentapetalae</taxon>
        <taxon>rosids</taxon>
        <taxon>malvids</taxon>
        <taxon>Sapindales</taxon>
        <taxon>Meliaceae</taxon>
        <taxon>Melia</taxon>
    </lineage>
</organism>
<evidence type="ECO:0000313" key="1">
    <source>
        <dbReference type="EMBL" id="KAJ4706872.1"/>
    </source>
</evidence>